<sequence>MTTLTSPPPSPLLARSSSTSSSSNHLMPLSVSNVANLFVRMRRHRSKAKAHHIESTSGDAPQTHTALQGVISAETEKIHLEQDETFICRDGVDTTKLLRAVRGALYQKAQTYGANVLVDEQWTCTICGPRHRSDGSFKVYVHYSASAARSDKRDPQRPVALDQARSVPGLMTIISRLE</sequence>
<feature type="compositionally biased region" description="Pro residues" evidence="1">
    <location>
        <begin position="1"/>
        <end position="11"/>
    </location>
</feature>
<evidence type="ECO:0000313" key="3">
    <source>
        <dbReference type="Proteomes" id="UP000184267"/>
    </source>
</evidence>
<evidence type="ECO:0000256" key="1">
    <source>
        <dbReference type="SAM" id="MobiDB-lite"/>
    </source>
</evidence>
<evidence type="ECO:0000313" key="2">
    <source>
        <dbReference type="EMBL" id="OJT14029.1"/>
    </source>
</evidence>
<dbReference type="OMA" id="CTIREPK"/>
<accession>A0A1M2W2E7</accession>
<dbReference type="OrthoDB" id="3261081at2759"/>
<dbReference type="EMBL" id="MNAD01000338">
    <property type="protein sequence ID" value="OJT14029.1"/>
    <property type="molecule type" value="Genomic_DNA"/>
</dbReference>
<name>A0A1M2W2E7_TRAPU</name>
<organism evidence="2 3">
    <name type="scientific">Trametes pubescens</name>
    <name type="common">White-rot fungus</name>
    <dbReference type="NCBI Taxonomy" id="154538"/>
    <lineage>
        <taxon>Eukaryota</taxon>
        <taxon>Fungi</taxon>
        <taxon>Dikarya</taxon>
        <taxon>Basidiomycota</taxon>
        <taxon>Agaricomycotina</taxon>
        <taxon>Agaricomycetes</taxon>
        <taxon>Polyporales</taxon>
        <taxon>Polyporaceae</taxon>
        <taxon>Trametes</taxon>
    </lineage>
</organism>
<feature type="region of interest" description="Disordered" evidence="1">
    <location>
        <begin position="1"/>
        <end position="27"/>
    </location>
</feature>
<comment type="caution">
    <text evidence="2">The sequence shown here is derived from an EMBL/GenBank/DDBJ whole genome shotgun (WGS) entry which is preliminary data.</text>
</comment>
<dbReference type="AlphaFoldDB" id="A0A1M2W2E7"/>
<reference evidence="2 3" key="1">
    <citation type="submission" date="2016-10" db="EMBL/GenBank/DDBJ databases">
        <title>Genome sequence of the basidiomycete white-rot fungus Trametes pubescens.</title>
        <authorList>
            <person name="Makela M.R."/>
            <person name="Granchi Z."/>
            <person name="Peng M."/>
            <person name="De Vries R.P."/>
            <person name="Grigoriev I."/>
            <person name="Riley R."/>
            <person name="Hilden K."/>
        </authorList>
    </citation>
    <scope>NUCLEOTIDE SEQUENCE [LARGE SCALE GENOMIC DNA]</scope>
    <source>
        <strain evidence="2 3">FBCC735</strain>
    </source>
</reference>
<gene>
    <name evidence="2" type="ORF">TRAPUB_9419</name>
</gene>
<dbReference type="Proteomes" id="UP000184267">
    <property type="component" value="Unassembled WGS sequence"/>
</dbReference>
<proteinExistence type="predicted"/>
<feature type="compositionally biased region" description="Low complexity" evidence="1">
    <location>
        <begin position="12"/>
        <end position="27"/>
    </location>
</feature>
<protein>
    <submittedName>
        <fullName evidence="2">Uncharacterized protein</fullName>
    </submittedName>
</protein>
<keyword evidence="3" id="KW-1185">Reference proteome</keyword>
<dbReference type="STRING" id="154538.A0A1M2W2E7"/>